<proteinExistence type="inferred from homology"/>
<sequence>MFYENTNFKFTASLESNWLLIKEELTGKLRKDNFISWHEKFLYNQGWDVFGLYAFGKKLENNCRLCPETTKLVESIPGMTTAGFSSLAPGTHIVPHVGYTNTVLRCHLGIIVPDNCGIRVGNQTRNWIEGRCFIFDDTVEHEAWNRSFIPRIVLLIDFKKP</sequence>
<evidence type="ECO:0000313" key="6">
    <source>
        <dbReference type="Proteomes" id="UP000629098"/>
    </source>
</evidence>
<evidence type="ECO:0000256" key="2">
    <source>
        <dbReference type="ARBA" id="ARBA00022964"/>
    </source>
</evidence>
<comment type="caution">
    <text evidence="5">The sequence shown here is derived from an EMBL/GenBank/DDBJ whole genome shotgun (WGS) entry which is preliminary data.</text>
</comment>
<dbReference type="InterPro" id="IPR027443">
    <property type="entry name" value="IPNS-like_sf"/>
</dbReference>
<dbReference type="PANTHER" id="PTHR46332">
    <property type="entry name" value="ASPARTATE BETA-HYDROXYLASE DOMAIN-CONTAINING PROTEIN 2"/>
    <property type="match status" value="1"/>
</dbReference>
<dbReference type="RefSeq" id="WP_190830813.1">
    <property type="nucleotide sequence ID" value="NZ_CAWPPI010000064.1"/>
</dbReference>
<comment type="similarity">
    <text evidence="1">Belongs to the aspartyl/asparaginyl beta-hydroxylase family.</text>
</comment>
<feature type="domain" description="Aspartyl/asparaginy/proline hydroxylase" evidence="4">
    <location>
        <begin position="15"/>
        <end position="161"/>
    </location>
</feature>
<dbReference type="SUPFAM" id="SSF51197">
    <property type="entry name" value="Clavaminate synthase-like"/>
    <property type="match status" value="1"/>
</dbReference>
<dbReference type="Gene3D" id="2.60.120.330">
    <property type="entry name" value="B-lactam Antibiotic, Isopenicillin N Synthase, Chain"/>
    <property type="match status" value="1"/>
</dbReference>
<evidence type="ECO:0000256" key="1">
    <source>
        <dbReference type="ARBA" id="ARBA00007730"/>
    </source>
</evidence>
<evidence type="ECO:0000259" key="4">
    <source>
        <dbReference type="Pfam" id="PF05118"/>
    </source>
</evidence>
<dbReference type="AlphaFoldDB" id="A0A8J7C858"/>
<gene>
    <name evidence="5" type="ORF">ICL16_19320</name>
</gene>
<evidence type="ECO:0000313" key="5">
    <source>
        <dbReference type="EMBL" id="MBD2774166.1"/>
    </source>
</evidence>
<name>A0A8J7C858_9CYAN</name>
<keyword evidence="6" id="KW-1185">Reference proteome</keyword>
<dbReference type="InterPro" id="IPR007803">
    <property type="entry name" value="Asp/Arg/Pro-Hydrxlase"/>
</dbReference>
<evidence type="ECO:0000256" key="3">
    <source>
        <dbReference type="ARBA" id="ARBA00023002"/>
    </source>
</evidence>
<dbReference type="InterPro" id="IPR051821">
    <property type="entry name" value="Asp/Asn_beta-hydroxylase"/>
</dbReference>
<protein>
    <submittedName>
        <fullName evidence="5">Aspartyl/asparaginyl beta-hydroxylase domain-containing protein</fullName>
    </submittedName>
</protein>
<dbReference type="Pfam" id="PF05118">
    <property type="entry name" value="Asp_Arg_Hydrox"/>
    <property type="match status" value="1"/>
</dbReference>
<accession>A0A8J7C858</accession>
<dbReference type="GO" id="GO:0016020">
    <property type="term" value="C:membrane"/>
    <property type="evidence" value="ECO:0007669"/>
    <property type="project" value="TreeGrafter"/>
</dbReference>
<dbReference type="PANTHER" id="PTHR46332:SF5">
    <property type="entry name" value="ASPARTATE BETA-HYDROXYLASE DOMAIN CONTAINING 2"/>
    <property type="match status" value="1"/>
</dbReference>
<dbReference type="EMBL" id="JACXAE010000064">
    <property type="protein sequence ID" value="MBD2774166.1"/>
    <property type="molecule type" value="Genomic_DNA"/>
</dbReference>
<keyword evidence="3" id="KW-0560">Oxidoreductase</keyword>
<dbReference type="Proteomes" id="UP000629098">
    <property type="component" value="Unassembled WGS sequence"/>
</dbReference>
<organism evidence="5 6">
    <name type="scientific">Iningainema tapete BLCC-T55</name>
    <dbReference type="NCBI Taxonomy" id="2748662"/>
    <lineage>
        <taxon>Bacteria</taxon>
        <taxon>Bacillati</taxon>
        <taxon>Cyanobacteriota</taxon>
        <taxon>Cyanophyceae</taxon>
        <taxon>Nostocales</taxon>
        <taxon>Scytonemataceae</taxon>
        <taxon>Iningainema tapete</taxon>
    </lineage>
</organism>
<dbReference type="GO" id="GO:0051213">
    <property type="term" value="F:dioxygenase activity"/>
    <property type="evidence" value="ECO:0007669"/>
    <property type="project" value="UniProtKB-KW"/>
</dbReference>
<reference evidence="5" key="1">
    <citation type="submission" date="2020-09" db="EMBL/GenBank/DDBJ databases">
        <title>Iningainema tapete sp. nov. (Scytonemataceae, Cyanobacteria) from greenhouses in central Florida (USA) produces two types of nodularin with biosynthetic potential for microcystin-LR and anabaenopeptins.</title>
        <authorList>
            <person name="Berthold D.E."/>
            <person name="Lefler F.W."/>
            <person name="Huang I.-S."/>
            <person name="Abdulla H."/>
            <person name="Zimba P.V."/>
            <person name="Laughinghouse H.D. IV."/>
        </authorList>
    </citation>
    <scope>NUCLEOTIDE SEQUENCE</scope>
    <source>
        <strain evidence="5">BLCCT55</strain>
    </source>
</reference>
<keyword evidence="2" id="KW-0223">Dioxygenase</keyword>